<evidence type="ECO:0000256" key="1">
    <source>
        <dbReference type="SAM" id="Phobius"/>
    </source>
</evidence>
<name>A0A183U921_TOXCA</name>
<reference evidence="3 4" key="2">
    <citation type="submission" date="2018-11" db="EMBL/GenBank/DDBJ databases">
        <authorList>
            <consortium name="Pathogen Informatics"/>
        </authorList>
    </citation>
    <scope>NUCLEOTIDE SEQUENCE [LARGE SCALE GENOMIC DNA]</scope>
</reference>
<keyword evidence="1" id="KW-0812">Transmembrane</keyword>
<dbReference type="GO" id="GO:0001522">
    <property type="term" value="P:pseudouridine synthesis"/>
    <property type="evidence" value="ECO:0007669"/>
    <property type="project" value="InterPro"/>
</dbReference>
<proteinExistence type="predicted"/>
<dbReference type="Pfam" id="PF01416">
    <property type="entry name" value="PseudoU_synth_1"/>
    <property type="match status" value="1"/>
</dbReference>
<dbReference type="EMBL" id="UYWY01010205">
    <property type="protein sequence ID" value="VDM33513.1"/>
    <property type="molecule type" value="Genomic_DNA"/>
</dbReference>
<evidence type="ECO:0000313" key="3">
    <source>
        <dbReference type="EMBL" id="VDM33513.1"/>
    </source>
</evidence>
<dbReference type="InterPro" id="IPR020103">
    <property type="entry name" value="PsdUridine_synth_cat_dom_sf"/>
</dbReference>
<protein>
    <submittedName>
        <fullName evidence="5">PseudoU_synth_1 domain-containing protein</fullName>
    </submittedName>
</protein>
<keyword evidence="1" id="KW-0472">Membrane</keyword>
<accession>A0A183U921</accession>
<dbReference type="InterPro" id="IPR020095">
    <property type="entry name" value="PsdUridine_synth_TruA_C"/>
</dbReference>
<dbReference type="WBParaSite" id="TCNE_0000499101-mRNA-1">
    <property type="protein sequence ID" value="TCNE_0000499101-mRNA-1"/>
    <property type="gene ID" value="TCNE_0000499101"/>
</dbReference>
<dbReference type="SUPFAM" id="SSF55120">
    <property type="entry name" value="Pseudouridine synthase"/>
    <property type="match status" value="1"/>
</dbReference>
<evidence type="ECO:0000313" key="5">
    <source>
        <dbReference type="WBParaSite" id="TCNE_0000499101-mRNA-1"/>
    </source>
</evidence>
<feature type="transmembrane region" description="Helical" evidence="1">
    <location>
        <begin position="33"/>
        <end position="53"/>
    </location>
</feature>
<feature type="transmembrane region" description="Helical" evidence="1">
    <location>
        <begin position="7"/>
        <end position="27"/>
    </location>
</feature>
<organism evidence="4 5">
    <name type="scientific">Toxocara canis</name>
    <name type="common">Canine roundworm</name>
    <dbReference type="NCBI Taxonomy" id="6265"/>
    <lineage>
        <taxon>Eukaryota</taxon>
        <taxon>Metazoa</taxon>
        <taxon>Ecdysozoa</taxon>
        <taxon>Nematoda</taxon>
        <taxon>Chromadorea</taxon>
        <taxon>Rhabditida</taxon>
        <taxon>Spirurina</taxon>
        <taxon>Ascaridomorpha</taxon>
        <taxon>Ascaridoidea</taxon>
        <taxon>Toxocaridae</taxon>
        <taxon>Toxocara</taxon>
    </lineage>
</organism>
<keyword evidence="4" id="KW-1185">Reference proteome</keyword>
<sequence>MCTHIYIYIYIHICTCVHAHMYVHIYICVYIHIYVYNMYTYIHVYIMYTAHLVRRMIGAIIDVAYGRHAEDVINWLLKNPNPSNFFNRKVQVAPRQGLFLEDVVYDERMFLNPIPYHSHGWDNEAGLRCA</sequence>
<dbReference type="AlphaFoldDB" id="A0A183U921"/>
<reference evidence="5" key="1">
    <citation type="submission" date="2016-06" db="UniProtKB">
        <authorList>
            <consortium name="WormBaseParasite"/>
        </authorList>
    </citation>
    <scope>IDENTIFICATION</scope>
</reference>
<dbReference type="GO" id="GO:0003723">
    <property type="term" value="F:RNA binding"/>
    <property type="evidence" value="ECO:0007669"/>
    <property type="project" value="InterPro"/>
</dbReference>
<dbReference type="Proteomes" id="UP000050794">
    <property type="component" value="Unassembled WGS sequence"/>
</dbReference>
<keyword evidence="1" id="KW-1133">Transmembrane helix</keyword>
<feature type="domain" description="Pseudouridine synthase I TruA alpha/beta" evidence="2">
    <location>
        <begin position="48"/>
        <end position="106"/>
    </location>
</feature>
<gene>
    <name evidence="3" type="ORF">TCNE_LOCUS4990</name>
</gene>
<dbReference type="InterPro" id="IPR020097">
    <property type="entry name" value="PsdUridine_synth_TruA_a/b_dom"/>
</dbReference>
<dbReference type="GO" id="GO:0009982">
    <property type="term" value="F:pseudouridine synthase activity"/>
    <property type="evidence" value="ECO:0007669"/>
    <property type="project" value="InterPro"/>
</dbReference>
<evidence type="ECO:0000313" key="4">
    <source>
        <dbReference type="Proteomes" id="UP000050794"/>
    </source>
</evidence>
<dbReference type="Gene3D" id="3.30.70.660">
    <property type="entry name" value="Pseudouridine synthase I, catalytic domain, C-terminal subdomain"/>
    <property type="match status" value="1"/>
</dbReference>
<evidence type="ECO:0000259" key="2">
    <source>
        <dbReference type="Pfam" id="PF01416"/>
    </source>
</evidence>